<proteinExistence type="predicted"/>
<accession>A0ABD3V9R4</accession>
<feature type="region of interest" description="Disordered" evidence="1">
    <location>
        <begin position="412"/>
        <end position="446"/>
    </location>
</feature>
<evidence type="ECO:0000313" key="3">
    <source>
        <dbReference type="Proteomes" id="UP001634394"/>
    </source>
</evidence>
<evidence type="ECO:0000313" key="2">
    <source>
        <dbReference type="EMBL" id="KAL3857628.1"/>
    </source>
</evidence>
<reference evidence="2 3" key="1">
    <citation type="submission" date="2024-11" db="EMBL/GenBank/DDBJ databases">
        <title>Chromosome-level genome assembly of the freshwater bivalve Anodonta woodiana.</title>
        <authorList>
            <person name="Chen X."/>
        </authorList>
    </citation>
    <scope>NUCLEOTIDE SEQUENCE [LARGE SCALE GENOMIC DNA]</scope>
    <source>
        <strain evidence="2">MN2024</strain>
        <tissue evidence="2">Gills</tissue>
    </source>
</reference>
<comment type="caution">
    <text evidence="2">The sequence shown here is derived from an EMBL/GenBank/DDBJ whole genome shotgun (WGS) entry which is preliminary data.</text>
</comment>
<feature type="compositionally biased region" description="Polar residues" evidence="1">
    <location>
        <begin position="253"/>
        <end position="262"/>
    </location>
</feature>
<protein>
    <submittedName>
        <fullName evidence="2">Uncharacterized protein</fullName>
    </submittedName>
</protein>
<organism evidence="2 3">
    <name type="scientific">Sinanodonta woodiana</name>
    <name type="common">Chinese pond mussel</name>
    <name type="synonym">Anodonta woodiana</name>
    <dbReference type="NCBI Taxonomy" id="1069815"/>
    <lineage>
        <taxon>Eukaryota</taxon>
        <taxon>Metazoa</taxon>
        <taxon>Spiralia</taxon>
        <taxon>Lophotrochozoa</taxon>
        <taxon>Mollusca</taxon>
        <taxon>Bivalvia</taxon>
        <taxon>Autobranchia</taxon>
        <taxon>Heteroconchia</taxon>
        <taxon>Palaeoheterodonta</taxon>
        <taxon>Unionida</taxon>
        <taxon>Unionoidea</taxon>
        <taxon>Unionidae</taxon>
        <taxon>Unioninae</taxon>
        <taxon>Sinanodonta</taxon>
    </lineage>
</organism>
<feature type="compositionally biased region" description="Polar residues" evidence="1">
    <location>
        <begin position="15"/>
        <end position="26"/>
    </location>
</feature>
<feature type="compositionally biased region" description="Basic and acidic residues" evidence="1">
    <location>
        <begin position="190"/>
        <end position="206"/>
    </location>
</feature>
<feature type="region of interest" description="Disordered" evidence="1">
    <location>
        <begin position="126"/>
        <end position="172"/>
    </location>
</feature>
<feature type="region of interest" description="Disordered" evidence="1">
    <location>
        <begin position="1"/>
        <end position="27"/>
    </location>
</feature>
<gene>
    <name evidence="2" type="ORF">ACJMK2_012275</name>
</gene>
<name>A0ABD3V9R4_SINWO</name>
<feature type="compositionally biased region" description="Basic residues" evidence="1">
    <location>
        <begin position="72"/>
        <end position="87"/>
    </location>
</feature>
<feature type="compositionally biased region" description="Basic and acidic residues" evidence="1">
    <location>
        <begin position="235"/>
        <end position="251"/>
    </location>
</feature>
<evidence type="ECO:0000256" key="1">
    <source>
        <dbReference type="SAM" id="MobiDB-lite"/>
    </source>
</evidence>
<feature type="region of interest" description="Disordered" evidence="1">
    <location>
        <begin position="68"/>
        <end position="99"/>
    </location>
</feature>
<dbReference type="AlphaFoldDB" id="A0ABD3V9R4"/>
<feature type="compositionally biased region" description="Basic residues" evidence="1">
    <location>
        <begin position="207"/>
        <end position="221"/>
    </location>
</feature>
<feature type="non-terminal residue" evidence="2">
    <location>
        <position position="1"/>
    </location>
</feature>
<feature type="compositionally biased region" description="Basic residues" evidence="1">
    <location>
        <begin position="422"/>
        <end position="434"/>
    </location>
</feature>
<dbReference type="Proteomes" id="UP001634394">
    <property type="component" value="Unassembled WGS sequence"/>
</dbReference>
<feature type="compositionally biased region" description="Basic and acidic residues" evidence="1">
    <location>
        <begin position="129"/>
        <end position="162"/>
    </location>
</feature>
<keyword evidence="3" id="KW-1185">Reference proteome</keyword>
<sequence length="446" mass="50806">LKTPAGKDKTEHINLPQNNAGNNITARESLLTPDDINNYKADEHKEAAVYNNVTDTGIIDADSKLDRTGKDFKRHGKKKKKKDKKHITKEDTGQSNTQIENCTDHLRNADVTKADHVDTNVNYRLSSQVKHDEHQEQSTSKHKDKSEEKNVKNGDLWNKKEYNNIPQPNAGNNILAHNKYEIANNINDTGKMDLNSKRDRTGDDSKKRGKKKKKKDKKHNKKEAADQSMVQTENSTDHLRNADIQTDRADANDINQLNSQADNDNRQEGSKIKHMKTLEGNTIENSAHLNKVDYSNVSQPNAGNNIPAQERVVRIDVIHDLAHNEFKETELANNVGYTVTTDLDGDCNGLREYSERHGKKKKRQKTKYSEIEATGQSIVQEKNITDHLRNTEITRTDIVDIITINQFCSQAEHEKRQEGSTSKHKKKIRIHKNSHKEDAVEQIENI</sequence>
<dbReference type="EMBL" id="JBJQND010000013">
    <property type="protein sequence ID" value="KAL3857628.1"/>
    <property type="molecule type" value="Genomic_DNA"/>
</dbReference>
<feature type="region of interest" description="Disordered" evidence="1">
    <location>
        <begin position="188"/>
        <end position="271"/>
    </location>
</feature>
<feature type="compositionally biased region" description="Basic and acidic residues" evidence="1">
    <location>
        <begin position="1"/>
        <end position="12"/>
    </location>
</feature>